<reference evidence="2" key="1">
    <citation type="journal article" date="2022" name="bioRxiv">
        <title>Sequencing and chromosome-scale assembly of the giantPleurodeles waltlgenome.</title>
        <authorList>
            <person name="Brown T."/>
            <person name="Elewa A."/>
            <person name="Iarovenko S."/>
            <person name="Subramanian E."/>
            <person name="Araus A.J."/>
            <person name="Petzold A."/>
            <person name="Susuki M."/>
            <person name="Suzuki K.-i.T."/>
            <person name="Hayashi T."/>
            <person name="Toyoda A."/>
            <person name="Oliveira C."/>
            <person name="Osipova E."/>
            <person name="Leigh N.D."/>
            <person name="Simon A."/>
            <person name="Yun M.H."/>
        </authorList>
    </citation>
    <scope>NUCLEOTIDE SEQUENCE</scope>
    <source>
        <strain evidence="2">20211129_DDA</strain>
        <tissue evidence="2">Liver</tissue>
    </source>
</reference>
<evidence type="ECO:0000313" key="3">
    <source>
        <dbReference type="Proteomes" id="UP001066276"/>
    </source>
</evidence>
<feature type="region of interest" description="Disordered" evidence="1">
    <location>
        <begin position="1"/>
        <end position="60"/>
    </location>
</feature>
<name>A0AAV7SZ80_PLEWA</name>
<dbReference type="EMBL" id="JANPWB010000007">
    <property type="protein sequence ID" value="KAJ1169439.1"/>
    <property type="molecule type" value="Genomic_DNA"/>
</dbReference>
<sequence>MASGPVADPSPGPGLSVWGAAPRQDSLAQRRRPKMSTKGWRPIPAPQMRPEPVRHGLRAGRGPKLRLKVLEGVTRLLR</sequence>
<dbReference type="AlphaFoldDB" id="A0AAV7SZ80"/>
<keyword evidence="3" id="KW-1185">Reference proteome</keyword>
<gene>
    <name evidence="2" type="ORF">NDU88_001332</name>
</gene>
<evidence type="ECO:0000256" key="1">
    <source>
        <dbReference type="SAM" id="MobiDB-lite"/>
    </source>
</evidence>
<accession>A0AAV7SZ80</accession>
<proteinExistence type="predicted"/>
<comment type="caution">
    <text evidence="2">The sequence shown here is derived from an EMBL/GenBank/DDBJ whole genome shotgun (WGS) entry which is preliminary data.</text>
</comment>
<organism evidence="2 3">
    <name type="scientific">Pleurodeles waltl</name>
    <name type="common">Iberian ribbed newt</name>
    <dbReference type="NCBI Taxonomy" id="8319"/>
    <lineage>
        <taxon>Eukaryota</taxon>
        <taxon>Metazoa</taxon>
        <taxon>Chordata</taxon>
        <taxon>Craniata</taxon>
        <taxon>Vertebrata</taxon>
        <taxon>Euteleostomi</taxon>
        <taxon>Amphibia</taxon>
        <taxon>Batrachia</taxon>
        <taxon>Caudata</taxon>
        <taxon>Salamandroidea</taxon>
        <taxon>Salamandridae</taxon>
        <taxon>Pleurodelinae</taxon>
        <taxon>Pleurodeles</taxon>
    </lineage>
</organism>
<evidence type="ECO:0000313" key="2">
    <source>
        <dbReference type="EMBL" id="KAJ1169439.1"/>
    </source>
</evidence>
<dbReference type="Proteomes" id="UP001066276">
    <property type="component" value="Chromosome 4_1"/>
</dbReference>
<protein>
    <submittedName>
        <fullName evidence="2">Uncharacterized protein</fullName>
    </submittedName>
</protein>